<feature type="transmembrane region" description="Helical" evidence="2">
    <location>
        <begin position="92"/>
        <end position="111"/>
    </location>
</feature>
<dbReference type="RefSeq" id="WP_184965268.1">
    <property type="nucleotide sequence ID" value="NZ_BAAAWF010000086.1"/>
</dbReference>
<accession>A0A7W9PUB8</accession>
<keyword evidence="2" id="KW-0812">Transmembrane</keyword>
<sequence>MSTEQEHEAGAYGMDGTGGTPGVRPNVYQPLPSPAPAYDAYADPAAAHGWQNAYDETRELPPVPSEPVPPGPGEGRAALRRARRRPGGRRRVAVVAGALGVAGTVAVIAGLTGGGAPDGSRPADGRVAGGPTADDDGPATSAPVATVPAAPAPAVTGPATSAPGAPVRSAEASPSGTAGLPSGGTSPSAGPGEPDGSPSAPATASTDPTPTVSSTGPTTSHPGHGHGHGRWPR</sequence>
<dbReference type="Proteomes" id="UP000585836">
    <property type="component" value="Unassembled WGS sequence"/>
</dbReference>
<evidence type="ECO:0000256" key="1">
    <source>
        <dbReference type="SAM" id="MobiDB-lite"/>
    </source>
</evidence>
<keyword evidence="4" id="KW-1185">Reference proteome</keyword>
<evidence type="ECO:0000313" key="4">
    <source>
        <dbReference type="Proteomes" id="UP000585836"/>
    </source>
</evidence>
<keyword evidence="2" id="KW-0472">Membrane</keyword>
<protein>
    <submittedName>
        <fullName evidence="3">Uncharacterized protein</fullName>
    </submittedName>
</protein>
<reference evidence="3 4" key="1">
    <citation type="submission" date="2020-08" db="EMBL/GenBank/DDBJ databases">
        <title>Genomic Encyclopedia of Type Strains, Phase III (KMG-III): the genomes of soil and plant-associated and newly described type strains.</title>
        <authorList>
            <person name="Whitman W."/>
        </authorList>
    </citation>
    <scope>NUCLEOTIDE SEQUENCE [LARGE SCALE GENOMIC DNA]</scope>
    <source>
        <strain evidence="3 4">CECT 3313</strain>
    </source>
</reference>
<evidence type="ECO:0000256" key="2">
    <source>
        <dbReference type="SAM" id="Phobius"/>
    </source>
</evidence>
<feature type="compositionally biased region" description="Basic residues" evidence="1">
    <location>
        <begin position="78"/>
        <end position="90"/>
    </location>
</feature>
<feature type="region of interest" description="Disordered" evidence="1">
    <location>
        <begin position="56"/>
        <end position="90"/>
    </location>
</feature>
<dbReference type="EMBL" id="JACHJK010000004">
    <property type="protein sequence ID" value="MBB5927598.1"/>
    <property type="molecule type" value="Genomic_DNA"/>
</dbReference>
<gene>
    <name evidence="3" type="ORF">FHS34_003056</name>
</gene>
<dbReference type="AlphaFoldDB" id="A0A7W9PUB8"/>
<comment type="caution">
    <text evidence="3">The sequence shown here is derived from an EMBL/GenBank/DDBJ whole genome shotgun (WGS) entry which is preliminary data.</text>
</comment>
<evidence type="ECO:0000313" key="3">
    <source>
        <dbReference type="EMBL" id="MBB5927598.1"/>
    </source>
</evidence>
<feature type="region of interest" description="Disordered" evidence="1">
    <location>
        <begin position="112"/>
        <end position="233"/>
    </location>
</feature>
<organism evidence="3 4">
    <name type="scientific">Streptomyces echinatus</name>
    <dbReference type="NCBI Taxonomy" id="67293"/>
    <lineage>
        <taxon>Bacteria</taxon>
        <taxon>Bacillati</taxon>
        <taxon>Actinomycetota</taxon>
        <taxon>Actinomycetes</taxon>
        <taxon>Kitasatosporales</taxon>
        <taxon>Streptomycetaceae</taxon>
        <taxon>Streptomyces</taxon>
    </lineage>
</organism>
<feature type="compositionally biased region" description="Low complexity" evidence="1">
    <location>
        <begin position="138"/>
        <end position="222"/>
    </location>
</feature>
<feature type="region of interest" description="Disordered" evidence="1">
    <location>
        <begin position="1"/>
        <end position="35"/>
    </location>
</feature>
<feature type="compositionally biased region" description="Pro residues" evidence="1">
    <location>
        <begin position="61"/>
        <end position="72"/>
    </location>
</feature>
<name>A0A7W9PUB8_9ACTN</name>
<feature type="compositionally biased region" description="Basic residues" evidence="1">
    <location>
        <begin position="223"/>
        <end position="233"/>
    </location>
</feature>
<keyword evidence="2" id="KW-1133">Transmembrane helix</keyword>
<proteinExistence type="predicted"/>